<evidence type="ECO:0000313" key="2">
    <source>
        <dbReference type="EMBL" id="WRL44212.1"/>
    </source>
</evidence>
<evidence type="ECO:0000259" key="1">
    <source>
        <dbReference type="Pfam" id="PF09722"/>
    </source>
</evidence>
<reference evidence="2 3" key="1">
    <citation type="submission" date="2023-12" db="EMBL/GenBank/DDBJ databases">
        <title>A. evansii MAY27, complete genome.</title>
        <authorList>
            <person name="Wang Y."/>
        </authorList>
    </citation>
    <scope>NUCLEOTIDE SEQUENCE [LARGE SCALE GENOMIC DNA]</scope>
    <source>
        <strain evidence="2 3">MAY27</strain>
    </source>
</reference>
<accession>A0ABZ1AHY4</accession>
<dbReference type="RefSeq" id="WP_407277666.1">
    <property type="nucleotide sequence ID" value="NZ_CP141259.1"/>
</dbReference>
<proteinExistence type="predicted"/>
<keyword evidence="3" id="KW-1185">Reference proteome</keyword>
<dbReference type="Pfam" id="PF09722">
    <property type="entry name" value="Xre_MbcA_ParS_C"/>
    <property type="match status" value="1"/>
</dbReference>
<dbReference type="Proteomes" id="UP001626593">
    <property type="component" value="Chromosome"/>
</dbReference>
<gene>
    <name evidence="2" type="ORF">U5817_13435</name>
</gene>
<dbReference type="InterPro" id="IPR024467">
    <property type="entry name" value="Xre/MbcA/ParS-like_toxin-bd"/>
</dbReference>
<evidence type="ECO:0000313" key="3">
    <source>
        <dbReference type="Proteomes" id="UP001626593"/>
    </source>
</evidence>
<protein>
    <submittedName>
        <fullName evidence="2">MbcA/ParS/Xre antitoxin family protein</fullName>
    </submittedName>
</protein>
<organism evidence="2 3">
    <name type="scientific">Aromatoleum evansii</name>
    <name type="common">Azoarcus evansii</name>
    <dbReference type="NCBI Taxonomy" id="59406"/>
    <lineage>
        <taxon>Bacteria</taxon>
        <taxon>Pseudomonadati</taxon>
        <taxon>Pseudomonadota</taxon>
        <taxon>Betaproteobacteria</taxon>
        <taxon>Rhodocyclales</taxon>
        <taxon>Rhodocyclaceae</taxon>
        <taxon>Aromatoleum</taxon>
    </lineage>
</organism>
<name>A0ABZ1AHY4_AROEV</name>
<dbReference type="EMBL" id="CP141259">
    <property type="protein sequence ID" value="WRL44212.1"/>
    <property type="molecule type" value="Genomic_DNA"/>
</dbReference>
<feature type="domain" description="Antitoxin Xre/MbcA/ParS-like toxin-binding" evidence="1">
    <location>
        <begin position="87"/>
        <end position="132"/>
    </location>
</feature>
<sequence length="135" mass="14972">MRLDPMDRIQVLRAGIESVVLVAIAHATGRSPPELIDLLQLMHPSPGTTFRKGARLTTEQSERVLAFLRLIERIEEMVTNGGDDRTFDAARWLGDWLTTPCPALGGQRPAALTDTLEGYRVLDRLLSQMRSGAYA</sequence>